<feature type="compositionally biased region" description="Basic and acidic residues" evidence="1">
    <location>
        <begin position="175"/>
        <end position="184"/>
    </location>
</feature>
<evidence type="ECO:0000256" key="1">
    <source>
        <dbReference type="SAM" id="MobiDB-lite"/>
    </source>
</evidence>
<gene>
    <name evidence="3" type="ORF">AMELA_G00056010</name>
</gene>
<sequence length="288" mass="31470">MTETARSQFDRREPLALDRDRDGEASKPLPLPRGRGCSRKRKGTPVKVCDRVFATEDDEENTEHSYGPGNGQERTEHKHRSDPYSAAESAQACPAETGEQSSSSGRGAGLFPPPNCRIREVHCGNQVRLVVVAIRDITKGEEITVDYNPSEWGENTMTRSIPSSVPAAASEPPPDNEKNIKTEEESGPGPFQIMSLHPGLSPQILSALSLRAQRSDDAEPRSRDARRRKSTQTVLFARLTLMLTLTTLRGNCRIPCLTGHRADLRPSLCPTPCPCVSPSASCTIQACV</sequence>
<organism evidence="3 4">
    <name type="scientific">Ameiurus melas</name>
    <name type="common">Black bullhead</name>
    <name type="synonym">Silurus melas</name>
    <dbReference type="NCBI Taxonomy" id="219545"/>
    <lineage>
        <taxon>Eukaryota</taxon>
        <taxon>Metazoa</taxon>
        <taxon>Chordata</taxon>
        <taxon>Craniata</taxon>
        <taxon>Vertebrata</taxon>
        <taxon>Euteleostomi</taxon>
        <taxon>Actinopterygii</taxon>
        <taxon>Neopterygii</taxon>
        <taxon>Teleostei</taxon>
        <taxon>Ostariophysi</taxon>
        <taxon>Siluriformes</taxon>
        <taxon>Ictaluridae</taxon>
        <taxon>Ameiurus</taxon>
    </lineage>
</organism>
<dbReference type="Gene3D" id="2.170.270.10">
    <property type="entry name" value="SET domain"/>
    <property type="match status" value="1"/>
</dbReference>
<dbReference type="CDD" id="cd08161">
    <property type="entry name" value="SET"/>
    <property type="match status" value="1"/>
</dbReference>
<evidence type="ECO:0000259" key="2">
    <source>
        <dbReference type="PROSITE" id="PS50280"/>
    </source>
</evidence>
<name>A0A7J6BAK4_AMEME</name>
<feature type="region of interest" description="Disordered" evidence="1">
    <location>
        <begin position="1"/>
        <end position="108"/>
    </location>
</feature>
<dbReference type="Proteomes" id="UP000593565">
    <property type="component" value="Unassembled WGS sequence"/>
</dbReference>
<dbReference type="InterPro" id="IPR001214">
    <property type="entry name" value="SET_dom"/>
</dbReference>
<dbReference type="EMBL" id="JAAGNN010000004">
    <property type="protein sequence ID" value="KAF4090798.1"/>
    <property type="molecule type" value="Genomic_DNA"/>
</dbReference>
<dbReference type="SUPFAM" id="SSF82199">
    <property type="entry name" value="SET domain"/>
    <property type="match status" value="1"/>
</dbReference>
<evidence type="ECO:0000313" key="3">
    <source>
        <dbReference type="EMBL" id="KAF4090798.1"/>
    </source>
</evidence>
<feature type="compositionally biased region" description="Basic and acidic residues" evidence="1">
    <location>
        <begin position="73"/>
        <end position="82"/>
    </location>
</feature>
<dbReference type="AlphaFoldDB" id="A0A7J6BAK4"/>
<keyword evidence="4" id="KW-1185">Reference proteome</keyword>
<dbReference type="InterPro" id="IPR046341">
    <property type="entry name" value="SET_dom_sf"/>
</dbReference>
<dbReference type="PROSITE" id="PS50280">
    <property type="entry name" value="SET"/>
    <property type="match status" value="1"/>
</dbReference>
<accession>A0A7J6BAK4</accession>
<protein>
    <recommendedName>
        <fullName evidence="2">SET domain-containing protein</fullName>
    </recommendedName>
</protein>
<feature type="domain" description="SET" evidence="2">
    <location>
        <begin position="13"/>
        <end position="148"/>
    </location>
</feature>
<comment type="caution">
    <text evidence="3">The sequence shown here is derived from an EMBL/GenBank/DDBJ whole genome shotgun (WGS) entry which is preliminary data.</text>
</comment>
<reference evidence="3 4" key="1">
    <citation type="submission" date="2020-02" db="EMBL/GenBank/DDBJ databases">
        <title>A chromosome-scale genome assembly of the black bullhead catfish (Ameiurus melas).</title>
        <authorList>
            <person name="Wen M."/>
            <person name="Zham M."/>
            <person name="Cabau C."/>
            <person name="Klopp C."/>
            <person name="Donnadieu C."/>
            <person name="Roques C."/>
            <person name="Bouchez O."/>
            <person name="Lampietro C."/>
            <person name="Jouanno E."/>
            <person name="Herpin A."/>
            <person name="Louis A."/>
            <person name="Berthelot C."/>
            <person name="Parey E."/>
            <person name="Roest-Crollius H."/>
            <person name="Braasch I."/>
            <person name="Postlethwait J."/>
            <person name="Robinson-Rechavi M."/>
            <person name="Echchiki A."/>
            <person name="Begum T."/>
            <person name="Montfort J."/>
            <person name="Schartl M."/>
            <person name="Bobe J."/>
            <person name="Guiguen Y."/>
        </authorList>
    </citation>
    <scope>NUCLEOTIDE SEQUENCE [LARGE SCALE GENOMIC DNA]</scope>
    <source>
        <strain evidence="3">M_S1</strain>
        <tissue evidence="3">Blood</tissue>
    </source>
</reference>
<dbReference type="Pfam" id="PF00856">
    <property type="entry name" value="SET"/>
    <property type="match status" value="1"/>
</dbReference>
<feature type="compositionally biased region" description="Basic and acidic residues" evidence="1">
    <location>
        <begin position="8"/>
        <end position="25"/>
    </location>
</feature>
<feature type="region of interest" description="Disordered" evidence="1">
    <location>
        <begin position="154"/>
        <end position="187"/>
    </location>
</feature>
<evidence type="ECO:0000313" key="4">
    <source>
        <dbReference type="Proteomes" id="UP000593565"/>
    </source>
</evidence>
<proteinExistence type="predicted"/>